<keyword evidence="2" id="KW-0812">Transmembrane</keyword>
<sequence>MEGSNHSRELPSHERQRQGTLGSVSIYFIAATAAFLLLTALLIDFARVAAFRKQAELAVKSGARSTLSSYDPTIYARYGLFIRGGEAANEIFRDTVEGNAAPQGKGAFTFLDTRWEETGVTESRPLATHDVFRRQILEEMKYKAPVDLALEVASRFRGVSGAMKEATRTVDLLEQMRKAYDRREAAFDDALEAQKQHGVKSEQALGSEIGSIGGITGGYEDYVIKRLDNESRRESVRKWEEEQKNREENGEEPEDEKTKPEGPRYEAEVAAYESGAVSLSSALSRQAAAVREQSERFLLKANEAIEKAKKANDEMVAILERSRAQPPVSSGDEEGETGSAVDKEHVQTLENLRKSAEDLVLKQAFFEAYFAEIRTQHIQGLSLAGEAASFASLAASVPGSTGMGASLQSGQSRLQSAYDAFVSSYGSAGSVIAARIATLEAHRSQDNERKEEEKKAKAAWAGAANFLGSLTGVAGSAEEKISFATTTDLYSSNKEWNKTEEEQAERAARSNDPSEGRDAAMSGSDGLMDVLQGALLGARDQLYFSEYTLSRLSHYGPPLVKEMLAGGQASLDIHMQEAEYILYGLNNPAGNIAAAYGEIFAFRLAVRTMEGLIECRAMGHPLLVLAAALVYGIRGALTDMNLLINTGKVELSKYIKTDTLYTDYLRLFLLLHGGSANQIARMIAVMEHASGLDYRGAYTYASAEGSASVSLWFFPGLLKAMGRFGNLGGTVKGNRYETTYTADSSYL</sequence>
<feature type="compositionally biased region" description="Basic and acidic residues" evidence="1">
    <location>
        <begin position="233"/>
        <end position="248"/>
    </location>
</feature>
<evidence type="ECO:0000256" key="1">
    <source>
        <dbReference type="SAM" id="MobiDB-lite"/>
    </source>
</evidence>
<dbReference type="EMBL" id="CP051680">
    <property type="protein sequence ID" value="QJD87405.1"/>
    <property type="molecule type" value="Genomic_DNA"/>
</dbReference>
<keyword evidence="4" id="KW-1185">Reference proteome</keyword>
<accession>A0A7Z2VR53</accession>
<name>A0A7Z2VR53_9BACL</name>
<evidence type="ECO:0000313" key="4">
    <source>
        <dbReference type="Proteomes" id="UP000502248"/>
    </source>
</evidence>
<proteinExistence type="predicted"/>
<evidence type="ECO:0000256" key="2">
    <source>
        <dbReference type="SAM" id="Phobius"/>
    </source>
</evidence>
<dbReference type="Proteomes" id="UP000502248">
    <property type="component" value="Chromosome"/>
</dbReference>
<feature type="region of interest" description="Disordered" evidence="1">
    <location>
        <begin position="233"/>
        <end position="263"/>
    </location>
</feature>
<feature type="transmembrane region" description="Helical" evidence="2">
    <location>
        <begin position="21"/>
        <end position="43"/>
    </location>
</feature>
<dbReference type="RefSeq" id="WP_169283649.1">
    <property type="nucleotide sequence ID" value="NZ_CP051680.1"/>
</dbReference>
<feature type="compositionally biased region" description="Basic and acidic residues" evidence="1">
    <location>
        <begin position="495"/>
        <end position="518"/>
    </location>
</feature>
<protein>
    <submittedName>
        <fullName evidence="3">Uncharacterized protein</fullName>
    </submittedName>
</protein>
<feature type="region of interest" description="Disordered" evidence="1">
    <location>
        <begin position="494"/>
        <end position="522"/>
    </location>
</feature>
<reference evidence="3 4" key="1">
    <citation type="submission" date="2020-04" db="EMBL/GenBank/DDBJ databases">
        <title>Genome sequencing of novel species.</title>
        <authorList>
            <person name="Heo J."/>
            <person name="Kim S.-J."/>
            <person name="Kim J.-S."/>
            <person name="Hong S.-B."/>
            <person name="Kwon S.-W."/>
        </authorList>
    </citation>
    <scope>NUCLEOTIDE SEQUENCE [LARGE SCALE GENOMIC DNA]</scope>
    <source>
        <strain evidence="3 4">MFER-1</strain>
    </source>
</reference>
<evidence type="ECO:0000313" key="3">
    <source>
        <dbReference type="EMBL" id="QJD87405.1"/>
    </source>
</evidence>
<organism evidence="3 4">
    <name type="scientific">Cohnella herbarum</name>
    <dbReference type="NCBI Taxonomy" id="2728023"/>
    <lineage>
        <taxon>Bacteria</taxon>
        <taxon>Bacillati</taxon>
        <taxon>Bacillota</taxon>
        <taxon>Bacilli</taxon>
        <taxon>Bacillales</taxon>
        <taxon>Paenibacillaceae</taxon>
        <taxon>Cohnella</taxon>
    </lineage>
</organism>
<gene>
    <name evidence="3" type="ORF">HH215_32340</name>
</gene>
<feature type="region of interest" description="Disordered" evidence="1">
    <location>
        <begin position="322"/>
        <end position="341"/>
    </location>
</feature>
<dbReference type="KEGG" id="cheb:HH215_32340"/>
<dbReference type="AlphaFoldDB" id="A0A7Z2VR53"/>
<keyword evidence="2" id="KW-1133">Transmembrane helix</keyword>
<keyword evidence="2" id="KW-0472">Membrane</keyword>